<dbReference type="Gene3D" id="3.40.50.300">
    <property type="entry name" value="P-loop containing nucleotide triphosphate hydrolases"/>
    <property type="match status" value="1"/>
</dbReference>
<dbReference type="KEGG" id="amur:ADH66_15010"/>
<dbReference type="NCBIfam" id="TIGR01547">
    <property type="entry name" value="phage_term_2"/>
    <property type="match status" value="1"/>
</dbReference>
<proteinExistence type="predicted"/>
<dbReference type="InterPro" id="IPR027417">
    <property type="entry name" value="P-loop_NTPase"/>
</dbReference>
<dbReference type="Gene3D" id="3.30.420.240">
    <property type="match status" value="1"/>
</dbReference>
<dbReference type="PANTHER" id="PTHR39184">
    <property type="match status" value="1"/>
</dbReference>
<dbReference type="Proteomes" id="UP000596035">
    <property type="component" value="Chromosome"/>
</dbReference>
<gene>
    <name evidence="2" type="ORF">ADH66_15010</name>
    <name evidence="3" type="ORF">I5Q82_05390</name>
</gene>
<evidence type="ECO:0000313" key="4">
    <source>
        <dbReference type="Proteomes" id="UP000196710"/>
    </source>
</evidence>
<dbReference type="SUPFAM" id="SSF52540">
    <property type="entry name" value="P-loop containing nucleoside triphosphate hydrolases"/>
    <property type="match status" value="1"/>
</dbReference>
<sequence length="466" mass="52943">MRVTIPRGAFNPVYLPLLREEESRYLVLYGGAGSGKSVFAAQRLLIRLLEQPGRNLLVARAVAAAHRDSTYALFKQVIGRWGLEEVFQCMDGEPRICCVNGGEIIFKGLTDPEKLKSVTFSGGELTDVWIEEASELGEGQFNQLDLRLRGRGLKKQMTLTFNPVSSEHWIKRRFFDREDQRARVLKTTYRDNLFLDGDYRRTLEGYRESDPYYYQVYCLGEWGVLGGGVFHPGKVAGRLRDAPEPAERGEFAFETGYDGAVGRVLMREESVSFARQESGCVSVYSPPEPGREYVVGGDTAGEGSDYFVAQVLDLESGEQVCVLRGRMDEDVFARQVYCLGLWYNRALLAVECNFSSYPLRELERLGYMNLYVREGGRLGFRTTSSTRPVIIAGLVEVARDHVEWINHRETLREMLSFVRNQRGRAEAQAGAHDDCVMALCIAYQVRRERQETEAQWSFTVSRTRDE</sequence>
<dbReference type="InterPro" id="IPR052380">
    <property type="entry name" value="Viral_DNA_packaging_terminase"/>
</dbReference>
<dbReference type="InterPro" id="IPR035412">
    <property type="entry name" value="Terminase_L_N"/>
</dbReference>
<evidence type="ECO:0000313" key="2">
    <source>
        <dbReference type="EMBL" id="ASB41850.1"/>
    </source>
</evidence>
<name>A0A1Z2XTT9_9FIRM</name>
<dbReference type="Proteomes" id="UP000196710">
    <property type="component" value="Chromosome"/>
</dbReference>
<dbReference type="Pfam" id="PF04466">
    <property type="entry name" value="Terminase_3"/>
    <property type="match status" value="1"/>
</dbReference>
<dbReference type="EMBL" id="CP021422">
    <property type="protein sequence ID" value="ASB41850.1"/>
    <property type="molecule type" value="Genomic_DNA"/>
</dbReference>
<dbReference type="InterPro" id="IPR006437">
    <property type="entry name" value="Phage_terminase_lsu"/>
</dbReference>
<organism evidence="3 5">
    <name type="scientific">Acutalibacter muris</name>
    <dbReference type="NCBI Taxonomy" id="1796620"/>
    <lineage>
        <taxon>Bacteria</taxon>
        <taxon>Bacillati</taxon>
        <taxon>Bacillota</taxon>
        <taxon>Clostridia</taxon>
        <taxon>Eubacteriales</taxon>
        <taxon>Acutalibacteraceae</taxon>
        <taxon>Acutalibacter</taxon>
    </lineage>
</organism>
<keyword evidence="4" id="KW-1185">Reference proteome</keyword>
<dbReference type="PANTHER" id="PTHR39184:SF1">
    <property type="entry name" value="PBSX PHAGE TERMINASE LARGE SUBUNIT"/>
    <property type="match status" value="1"/>
</dbReference>
<dbReference type="RefSeq" id="WP_066539112.1">
    <property type="nucleotide sequence ID" value="NZ_CP021422.1"/>
</dbReference>
<protein>
    <submittedName>
        <fullName evidence="3">PBSX family phage terminase large subunit</fullName>
    </submittedName>
</protein>
<reference evidence="2" key="1">
    <citation type="journal article" date="2017" name="Genome Announc.">
        <title>High-Quality Whole-Genome Sequences of the Oligo-Mouse-Microbiota Bacterial Community.</title>
        <authorList>
            <person name="Garzetti D."/>
            <person name="Brugiroux S."/>
            <person name="Bunk B."/>
            <person name="Pukall R."/>
            <person name="McCoy K.D."/>
            <person name="Macpherson A.J."/>
            <person name="Stecher B."/>
        </authorList>
    </citation>
    <scope>NUCLEOTIDE SEQUENCE</scope>
    <source>
        <strain evidence="2">KB18</strain>
    </source>
</reference>
<dbReference type="EMBL" id="CP065321">
    <property type="protein sequence ID" value="QQR31117.1"/>
    <property type="molecule type" value="Genomic_DNA"/>
</dbReference>
<evidence type="ECO:0000313" key="3">
    <source>
        <dbReference type="EMBL" id="QQR31117.1"/>
    </source>
</evidence>
<evidence type="ECO:0000313" key="5">
    <source>
        <dbReference type="Proteomes" id="UP000596035"/>
    </source>
</evidence>
<evidence type="ECO:0000259" key="1">
    <source>
        <dbReference type="Pfam" id="PF04466"/>
    </source>
</evidence>
<reference evidence="4" key="2">
    <citation type="submission" date="2017-05" db="EMBL/GenBank/DDBJ databases">
        <title>Improved OligoMM genomes.</title>
        <authorList>
            <person name="Garzetti D."/>
        </authorList>
    </citation>
    <scope>NUCLEOTIDE SEQUENCE [LARGE SCALE GENOMIC DNA]</scope>
    <source>
        <strain evidence="4">KB18</strain>
    </source>
</reference>
<reference evidence="3 5" key="3">
    <citation type="submission" date="2020-11" db="EMBL/GenBank/DDBJ databases">
        <title>Closed and high quality bacterial genomes of the OMM12 community.</title>
        <authorList>
            <person name="Marbouty M."/>
            <person name="Lamy-Besnier Q."/>
            <person name="Debarbieux L."/>
            <person name="Koszul R."/>
        </authorList>
    </citation>
    <scope>NUCLEOTIDE SEQUENCE [LARGE SCALE GENOMIC DNA]</scope>
    <source>
        <strain evidence="3 5">KB18</strain>
    </source>
</reference>
<dbReference type="AlphaFoldDB" id="A0A1Z2XTT9"/>
<accession>A0A1Z2XTT9</accession>
<feature type="domain" description="Phage terminase large subunit N-terminal" evidence="1">
    <location>
        <begin position="24"/>
        <end position="221"/>
    </location>
</feature>